<reference evidence="3 4" key="1">
    <citation type="submission" date="2024-03" db="EMBL/GenBank/DDBJ databases">
        <title>The Acrasis kona genome and developmental transcriptomes reveal deep origins of eukaryotic multicellular pathways.</title>
        <authorList>
            <person name="Sheikh S."/>
            <person name="Fu C.-J."/>
            <person name="Brown M.W."/>
            <person name="Baldauf S.L."/>
        </authorList>
    </citation>
    <scope>NUCLEOTIDE SEQUENCE [LARGE SCALE GENOMIC DNA]</scope>
    <source>
        <strain evidence="3 4">ATCC MYA-3509</strain>
    </source>
</reference>
<name>A0AAW2ZAX1_9EUKA</name>
<evidence type="ECO:0000313" key="4">
    <source>
        <dbReference type="Proteomes" id="UP001431209"/>
    </source>
</evidence>
<feature type="compositionally biased region" description="Low complexity" evidence="1">
    <location>
        <begin position="364"/>
        <end position="374"/>
    </location>
</feature>
<dbReference type="AlphaFoldDB" id="A0AAW2ZAX1"/>
<feature type="compositionally biased region" description="Low complexity" evidence="1">
    <location>
        <begin position="339"/>
        <end position="356"/>
    </location>
</feature>
<feature type="compositionally biased region" description="Low complexity" evidence="1">
    <location>
        <begin position="385"/>
        <end position="412"/>
    </location>
</feature>
<feature type="region of interest" description="Disordered" evidence="1">
    <location>
        <begin position="339"/>
        <end position="494"/>
    </location>
</feature>
<accession>A0AAW2ZAX1</accession>
<dbReference type="Gene3D" id="2.60.40.640">
    <property type="match status" value="2"/>
</dbReference>
<organism evidence="3 4">
    <name type="scientific">Acrasis kona</name>
    <dbReference type="NCBI Taxonomy" id="1008807"/>
    <lineage>
        <taxon>Eukaryota</taxon>
        <taxon>Discoba</taxon>
        <taxon>Heterolobosea</taxon>
        <taxon>Tetramitia</taxon>
        <taxon>Eutetramitia</taxon>
        <taxon>Acrasidae</taxon>
        <taxon>Acrasis</taxon>
    </lineage>
</organism>
<protein>
    <recommendedName>
        <fullName evidence="2">Arrestin C-terminal-like domain-containing protein</fullName>
    </recommendedName>
</protein>
<evidence type="ECO:0000313" key="3">
    <source>
        <dbReference type="EMBL" id="KAL0486439.1"/>
    </source>
</evidence>
<dbReference type="PANTHER" id="PTHR11188">
    <property type="entry name" value="ARRESTIN DOMAIN CONTAINING PROTEIN"/>
    <property type="match status" value="1"/>
</dbReference>
<dbReference type="GO" id="GO:0005737">
    <property type="term" value="C:cytoplasm"/>
    <property type="evidence" value="ECO:0007669"/>
    <property type="project" value="TreeGrafter"/>
</dbReference>
<evidence type="ECO:0000256" key="1">
    <source>
        <dbReference type="SAM" id="MobiDB-lite"/>
    </source>
</evidence>
<dbReference type="PANTHER" id="PTHR11188:SF17">
    <property type="entry name" value="FI21816P1"/>
    <property type="match status" value="1"/>
</dbReference>
<dbReference type="GO" id="GO:0015031">
    <property type="term" value="P:protein transport"/>
    <property type="evidence" value="ECO:0007669"/>
    <property type="project" value="TreeGrafter"/>
</dbReference>
<dbReference type="InterPro" id="IPR011022">
    <property type="entry name" value="Arrestin_C-like"/>
</dbReference>
<proteinExistence type="predicted"/>
<dbReference type="InterPro" id="IPR014756">
    <property type="entry name" value="Ig_E-set"/>
</dbReference>
<dbReference type="Pfam" id="PF00339">
    <property type="entry name" value="Arrestin_N"/>
    <property type="match status" value="1"/>
</dbReference>
<feature type="compositionally biased region" description="Polar residues" evidence="1">
    <location>
        <begin position="473"/>
        <end position="483"/>
    </location>
</feature>
<dbReference type="SMART" id="SM01017">
    <property type="entry name" value="Arrestin_C"/>
    <property type="match status" value="1"/>
</dbReference>
<sequence>MLRNELLIFFPQREFCSSDEVKGYAELKLPFPLAVSMVTLEFFGREFVEVNGKKEVSVFHNFSQQLEGPGSKITSTAGNVVNKVFSGISSMLGTSKTPAENVPAGSHRYPFSFRVPDQCPPSFTTPTGAHIDYELRITVAVQGGNMSNLISSAKVPIAGSLFDMNLLGNSSTPFVDVTNKSFMMARSTLDVKAEFESKVFLTGDNCKINLEIANNTTKLVSGLTATLVQKIDVVPLKRADNYILATHKIGDLGQKQKKSQVVQLVVPTTACESVFYKEVGKGVHVGKIVQVSYFVRLHGAISMATDLEKDIPIFVVARLRHDNLINQHRQQFPHLYQQQIQQLPQQHQQQQYQQPQLPQPPQPQHQQHQYQHSPQVPPVDNLYGQQQSQYYPQSQYQQPTTPQHSQPQQPQHSHSHSLPPPQYTSSPMYPSATLYPSLDDSNIGQTQTRPTGTVPPPVPLEAYEQAARRHYEQSNSHQPSASMHQAPAYDEFFD</sequence>
<feature type="domain" description="Arrestin C-terminal-like" evidence="2">
    <location>
        <begin position="185"/>
        <end position="319"/>
    </location>
</feature>
<comment type="caution">
    <text evidence="3">The sequence shown here is derived from an EMBL/GenBank/DDBJ whole genome shotgun (WGS) entry which is preliminary data.</text>
</comment>
<dbReference type="Proteomes" id="UP001431209">
    <property type="component" value="Unassembled WGS sequence"/>
</dbReference>
<dbReference type="InterPro" id="IPR014752">
    <property type="entry name" value="Arrestin-like_C"/>
</dbReference>
<dbReference type="SUPFAM" id="SSF81296">
    <property type="entry name" value="E set domains"/>
    <property type="match status" value="2"/>
</dbReference>
<keyword evidence="4" id="KW-1185">Reference proteome</keyword>
<gene>
    <name evidence="3" type="ORF">AKO1_011972</name>
</gene>
<evidence type="ECO:0000259" key="2">
    <source>
        <dbReference type="SMART" id="SM01017"/>
    </source>
</evidence>
<dbReference type="EMBL" id="JAOPGA020001235">
    <property type="protein sequence ID" value="KAL0486439.1"/>
    <property type="molecule type" value="Genomic_DNA"/>
</dbReference>
<dbReference type="InterPro" id="IPR011021">
    <property type="entry name" value="Arrestin-like_N"/>
</dbReference>
<dbReference type="Pfam" id="PF02752">
    <property type="entry name" value="Arrestin_C"/>
    <property type="match status" value="1"/>
</dbReference>
<dbReference type="InterPro" id="IPR050357">
    <property type="entry name" value="Arrestin_domain-protein"/>
</dbReference>